<feature type="transmembrane region" description="Helical" evidence="1">
    <location>
        <begin position="12"/>
        <end position="32"/>
    </location>
</feature>
<dbReference type="AlphaFoldDB" id="C0DYF1"/>
<keyword evidence="1" id="KW-1133">Transmembrane helix</keyword>
<keyword evidence="1" id="KW-0812">Transmembrane</keyword>
<gene>
    <name evidence="2" type="ORF">EIKCOROL_02415</name>
</gene>
<organism evidence="2 3">
    <name type="scientific">Eikenella corrodens ATCC 23834</name>
    <dbReference type="NCBI Taxonomy" id="546274"/>
    <lineage>
        <taxon>Bacteria</taxon>
        <taxon>Pseudomonadati</taxon>
        <taxon>Pseudomonadota</taxon>
        <taxon>Betaproteobacteria</taxon>
        <taxon>Neisseriales</taxon>
        <taxon>Neisseriaceae</taxon>
        <taxon>Eikenella</taxon>
    </lineage>
</organism>
<comment type="caution">
    <text evidence="2">The sequence shown here is derived from an EMBL/GenBank/DDBJ whole genome shotgun (WGS) entry which is preliminary data.</text>
</comment>
<evidence type="ECO:0000256" key="1">
    <source>
        <dbReference type="SAM" id="Phobius"/>
    </source>
</evidence>
<evidence type="ECO:0000313" key="2">
    <source>
        <dbReference type="EMBL" id="EEG23008.1"/>
    </source>
</evidence>
<dbReference type="HOGENOM" id="CLU_3250817_0_0_4"/>
<proteinExistence type="predicted"/>
<evidence type="ECO:0000313" key="3">
    <source>
        <dbReference type="Proteomes" id="UP000005837"/>
    </source>
</evidence>
<keyword evidence="1" id="KW-0472">Membrane</keyword>
<sequence>MFFTKSRGYLKNGRVTVMFDSYGVLTILVLYLGDAWYGKGLG</sequence>
<name>C0DYF1_EIKCO</name>
<dbReference type="Proteomes" id="UP000005837">
    <property type="component" value="Unassembled WGS sequence"/>
</dbReference>
<dbReference type="EMBL" id="ACEA01000052">
    <property type="protein sequence ID" value="EEG23008.1"/>
    <property type="molecule type" value="Genomic_DNA"/>
</dbReference>
<reference evidence="2 3" key="1">
    <citation type="submission" date="2009-01" db="EMBL/GenBank/DDBJ databases">
        <authorList>
            <person name="Fulton L."/>
            <person name="Clifton S."/>
            <person name="Chinwalla A.T."/>
            <person name="Mitreva M."/>
            <person name="Sodergren E."/>
            <person name="Weinstock G."/>
            <person name="Clifton S."/>
            <person name="Dooling D.J."/>
            <person name="Fulton B."/>
            <person name="Minx P."/>
            <person name="Pepin K.H."/>
            <person name="Johnson M."/>
            <person name="Bhonagiri V."/>
            <person name="Nash W.E."/>
            <person name="Mardis E.R."/>
            <person name="Wilson R.K."/>
        </authorList>
    </citation>
    <scope>NUCLEOTIDE SEQUENCE [LARGE SCALE GENOMIC DNA]</scope>
    <source>
        <strain evidence="2 3">ATCC 23834</strain>
    </source>
</reference>
<protein>
    <submittedName>
        <fullName evidence="2">Uncharacterized protein</fullName>
    </submittedName>
</protein>
<accession>C0DYF1</accession>